<gene>
    <name evidence="1" type="ORF">P7K49_029966</name>
</gene>
<dbReference type="Gene3D" id="1.10.640.10">
    <property type="entry name" value="Haem peroxidase domain superfamily, animal type"/>
    <property type="match status" value="1"/>
</dbReference>
<dbReference type="InterPro" id="IPR019791">
    <property type="entry name" value="Haem_peroxidase_animal"/>
</dbReference>
<dbReference type="InterPro" id="IPR037120">
    <property type="entry name" value="Haem_peroxidase_sf_animal"/>
</dbReference>
<evidence type="ECO:0000313" key="2">
    <source>
        <dbReference type="Proteomes" id="UP001266305"/>
    </source>
</evidence>
<dbReference type="Proteomes" id="UP001266305">
    <property type="component" value="Unassembled WGS sequence"/>
</dbReference>
<name>A0ABQ9U8P5_SAGOE</name>
<evidence type="ECO:0000313" key="1">
    <source>
        <dbReference type="EMBL" id="KAK2093437.1"/>
    </source>
</evidence>
<proteinExistence type="predicted"/>
<evidence type="ECO:0008006" key="3">
    <source>
        <dbReference type="Google" id="ProtNLM"/>
    </source>
</evidence>
<dbReference type="InterPro" id="IPR010255">
    <property type="entry name" value="Haem_peroxidase_sf"/>
</dbReference>
<dbReference type="PANTHER" id="PTHR11475:SF60">
    <property type="entry name" value="THYROID PEROXIDASE"/>
    <property type="match status" value="1"/>
</dbReference>
<dbReference type="Pfam" id="PF03098">
    <property type="entry name" value="An_peroxidase"/>
    <property type="match status" value="1"/>
</dbReference>
<dbReference type="PROSITE" id="PS50292">
    <property type="entry name" value="PEROXIDASE_3"/>
    <property type="match status" value="1"/>
</dbReference>
<dbReference type="PANTHER" id="PTHR11475">
    <property type="entry name" value="OXIDASE/PEROXIDASE"/>
    <property type="match status" value="1"/>
</dbReference>
<reference evidence="1 2" key="1">
    <citation type="submission" date="2023-05" db="EMBL/GenBank/DDBJ databases">
        <title>B98-5 Cell Line De Novo Hybrid Assembly: An Optical Mapping Approach.</title>
        <authorList>
            <person name="Kananen K."/>
            <person name="Auerbach J.A."/>
            <person name="Kautto E."/>
            <person name="Blachly J.S."/>
        </authorList>
    </citation>
    <scope>NUCLEOTIDE SEQUENCE [LARGE SCALE GENOMIC DNA]</scope>
    <source>
        <strain evidence="1">B95-8</strain>
        <tissue evidence="1">Cell line</tissue>
    </source>
</reference>
<comment type="caution">
    <text evidence="1">The sequence shown here is derived from an EMBL/GenBank/DDBJ whole genome shotgun (WGS) entry which is preliminary data.</text>
</comment>
<accession>A0ABQ9U8P5</accession>
<dbReference type="EMBL" id="JASSZA010000015">
    <property type="protein sequence ID" value="KAK2093437.1"/>
    <property type="molecule type" value="Genomic_DNA"/>
</dbReference>
<organism evidence="1 2">
    <name type="scientific">Saguinus oedipus</name>
    <name type="common">Cotton-top tamarin</name>
    <name type="synonym">Oedipomidas oedipus</name>
    <dbReference type="NCBI Taxonomy" id="9490"/>
    <lineage>
        <taxon>Eukaryota</taxon>
        <taxon>Metazoa</taxon>
        <taxon>Chordata</taxon>
        <taxon>Craniata</taxon>
        <taxon>Vertebrata</taxon>
        <taxon>Euteleostomi</taxon>
        <taxon>Mammalia</taxon>
        <taxon>Eutheria</taxon>
        <taxon>Euarchontoglires</taxon>
        <taxon>Primates</taxon>
        <taxon>Haplorrhini</taxon>
        <taxon>Platyrrhini</taxon>
        <taxon>Cebidae</taxon>
        <taxon>Callitrichinae</taxon>
        <taxon>Saguinus</taxon>
    </lineage>
</organism>
<protein>
    <recommendedName>
        <fullName evidence="3">Thyroid peroxidase</fullName>
    </recommendedName>
</protein>
<sequence>MSMKKSTGRPFWEVQLQPKVQLPGEVKDGTPLPSHWMPPSADTLGLTEMLFLSAQIITLRDYVPRILGPEAFRQYVGPYEGYDSTVNPTVSNVFSTAAFRFGHATIHPQVRRLDADFQEHPDLPTLWLHEAFFSPWMLLQGGGLDPLVRGLLARPAKLQLQDQLMNEELTERLFMLSNSSTLDLASINLQRGRDHGLPGLPVPSLACLTQLLWDLPGQEPAARETD</sequence>
<keyword evidence="2" id="KW-1185">Reference proteome</keyword>
<dbReference type="SUPFAM" id="SSF48113">
    <property type="entry name" value="Heme-dependent peroxidases"/>
    <property type="match status" value="1"/>
</dbReference>